<dbReference type="Pfam" id="PF01554">
    <property type="entry name" value="MatE"/>
    <property type="match status" value="2"/>
</dbReference>
<protein>
    <submittedName>
        <fullName evidence="9">Polysaccharide biosynthesis C-terminal domain-containing protein</fullName>
    </submittedName>
</protein>
<evidence type="ECO:0000256" key="2">
    <source>
        <dbReference type="ARBA" id="ARBA00022448"/>
    </source>
</evidence>
<dbReference type="RefSeq" id="WP_186950260.1">
    <property type="nucleotide sequence ID" value="NZ_JACOPL010000019.1"/>
</dbReference>
<dbReference type="GO" id="GO:0042910">
    <property type="term" value="F:xenobiotic transmembrane transporter activity"/>
    <property type="evidence" value="ECO:0007669"/>
    <property type="project" value="InterPro"/>
</dbReference>
<keyword evidence="6 8" id="KW-0472">Membrane</keyword>
<feature type="transmembrane region" description="Helical" evidence="8">
    <location>
        <begin position="130"/>
        <end position="148"/>
    </location>
</feature>
<dbReference type="Proteomes" id="UP000606499">
    <property type="component" value="Unassembled WGS sequence"/>
</dbReference>
<dbReference type="GO" id="GO:0005886">
    <property type="term" value="C:plasma membrane"/>
    <property type="evidence" value="ECO:0007669"/>
    <property type="project" value="UniProtKB-SubCell"/>
</dbReference>
<feature type="region of interest" description="Disordered" evidence="7">
    <location>
        <begin position="435"/>
        <end position="458"/>
    </location>
</feature>
<evidence type="ECO:0000256" key="6">
    <source>
        <dbReference type="ARBA" id="ARBA00023136"/>
    </source>
</evidence>
<reference evidence="9" key="1">
    <citation type="submission" date="2020-08" db="EMBL/GenBank/DDBJ databases">
        <title>Genome public.</title>
        <authorList>
            <person name="Liu C."/>
            <person name="Sun Q."/>
        </authorList>
    </citation>
    <scope>NUCLEOTIDE SEQUENCE</scope>
    <source>
        <strain evidence="9">NSJ-28</strain>
    </source>
</reference>
<evidence type="ECO:0000256" key="8">
    <source>
        <dbReference type="SAM" id="Phobius"/>
    </source>
</evidence>
<evidence type="ECO:0000256" key="7">
    <source>
        <dbReference type="SAM" id="MobiDB-lite"/>
    </source>
</evidence>
<dbReference type="InterPro" id="IPR048279">
    <property type="entry name" value="MdtK-like"/>
</dbReference>
<gene>
    <name evidence="9" type="ORF">H8S45_13990</name>
</gene>
<feature type="transmembrane region" description="Helical" evidence="8">
    <location>
        <begin position="254"/>
        <end position="278"/>
    </location>
</feature>
<feature type="transmembrane region" description="Helical" evidence="8">
    <location>
        <begin position="47"/>
        <end position="72"/>
    </location>
</feature>
<feature type="transmembrane region" description="Helical" evidence="8">
    <location>
        <begin position="84"/>
        <end position="110"/>
    </location>
</feature>
<feature type="transmembrane region" description="Helical" evidence="8">
    <location>
        <begin position="406"/>
        <end position="424"/>
    </location>
</feature>
<comment type="caution">
    <text evidence="9">The sequence shown here is derived from an EMBL/GenBank/DDBJ whole genome shotgun (WGS) entry which is preliminary data.</text>
</comment>
<evidence type="ECO:0000313" key="9">
    <source>
        <dbReference type="EMBL" id="MBC5726561.1"/>
    </source>
</evidence>
<organism evidence="9 10">
    <name type="scientific">Agathobaculum faecis</name>
    <dbReference type="NCBI Taxonomy" id="2763013"/>
    <lineage>
        <taxon>Bacteria</taxon>
        <taxon>Bacillati</taxon>
        <taxon>Bacillota</taxon>
        <taxon>Clostridia</taxon>
        <taxon>Eubacteriales</taxon>
        <taxon>Butyricicoccaceae</taxon>
        <taxon>Agathobaculum</taxon>
    </lineage>
</organism>
<dbReference type="GO" id="GO:0015297">
    <property type="term" value="F:antiporter activity"/>
    <property type="evidence" value="ECO:0007669"/>
    <property type="project" value="InterPro"/>
</dbReference>
<keyword evidence="2" id="KW-0813">Transport</keyword>
<keyword evidence="5 8" id="KW-1133">Transmembrane helix</keyword>
<name>A0A923LY67_9FIRM</name>
<proteinExistence type="predicted"/>
<sequence length="458" mass="49225">MHVRKEFFRYVIPAMLAFALSGIYAIADGFFVGNALGDGALAAVNMAFPLTALLQAIGTGIGMGGAIEYAINAGNRNESRGRQYMGMAIVLLSGFSILFTILFLFVGLNILGLFGASGEILDYSSEYLRFVSYGAAFQIAGTGLVPFIRNMGGAVMAMAAMVTGFVTNIVLDYLFVWVFPWGMMGAAIATAIGQAMTFLVCLVFFIFKKSAPSFRFDGDGKSLAVRILSVGLSPFGLTYSPNITLILLNKSAVIFGGNIAVTCYAPISYISSVVMLLMQGVSDGSQPLISLAYGEGKHRITKAVRNLAYRFAFGVAATCSVILFLLRGSAAYLFGASEQIAALVAQILPIFIIGFIFVSVSRVTTAYFYATGRNLWAYILIYGEPLTLCISLLILPNAMGNVNGTWISVPLSQIVAMLLSLLLIQRNRAREKQQQLMKQNQAANGDRASDISDEEKDG</sequence>
<dbReference type="PANTHER" id="PTHR43823:SF3">
    <property type="entry name" value="MULTIDRUG EXPORT PROTEIN MEPA"/>
    <property type="match status" value="1"/>
</dbReference>
<feature type="transmembrane region" description="Helical" evidence="8">
    <location>
        <begin position="7"/>
        <end position="27"/>
    </location>
</feature>
<dbReference type="AlphaFoldDB" id="A0A923LY67"/>
<dbReference type="PANTHER" id="PTHR43823">
    <property type="entry name" value="SPORULATION PROTEIN YKVU"/>
    <property type="match status" value="1"/>
</dbReference>
<dbReference type="InterPro" id="IPR051327">
    <property type="entry name" value="MATE_MepA_subfamily"/>
</dbReference>
<feature type="transmembrane region" description="Helical" evidence="8">
    <location>
        <begin position="227"/>
        <end position="248"/>
    </location>
</feature>
<evidence type="ECO:0000256" key="4">
    <source>
        <dbReference type="ARBA" id="ARBA00022692"/>
    </source>
</evidence>
<keyword evidence="10" id="KW-1185">Reference proteome</keyword>
<feature type="transmembrane region" description="Helical" evidence="8">
    <location>
        <begin position="375"/>
        <end position="394"/>
    </location>
</feature>
<evidence type="ECO:0000256" key="5">
    <source>
        <dbReference type="ARBA" id="ARBA00022989"/>
    </source>
</evidence>
<evidence type="ECO:0000256" key="1">
    <source>
        <dbReference type="ARBA" id="ARBA00004651"/>
    </source>
</evidence>
<evidence type="ECO:0000313" key="10">
    <source>
        <dbReference type="Proteomes" id="UP000606499"/>
    </source>
</evidence>
<dbReference type="InterPro" id="IPR002528">
    <property type="entry name" value="MATE_fam"/>
</dbReference>
<keyword evidence="3" id="KW-1003">Cell membrane</keyword>
<comment type="subcellular location">
    <subcellularLocation>
        <location evidence="1">Cell membrane</location>
        <topology evidence="1">Multi-pass membrane protein</topology>
    </subcellularLocation>
</comment>
<feature type="transmembrane region" description="Helical" evidence="8">
    <location>
        <begin position="185"/>
        <end position="207"/>
    </location>
</feature>
<feature type="transmembrane region" description="Helical" evidence="8">
    <location>
        <begin position="340"/>
        <end position="363"/>
    </location>
</feature>
<dbReference type="PIRSF" id="PIRSF006603">
    <property type="entry name" value="DinF"/>
    <property type="match status" value="1"/>
</dbReference>
<accession>A0A923LY67</accession>
<feature type="transmembrane region" description="Helical" evidence="8">
    <location>
        <begin position="307"/>
        <end position="334"/>
    </location>
</feature>
<feature type="transmembrane region" description="Helical" evidence="8">
    <location>
        <begin position="155"/>
        <end position="179"/>
    </location>
</feature>
<dbReference type="EMBL" id="JACOPL010000019">
    <property type="protein sequence ID" value="MBC5726561.1"/>
    <property type="molecule type" value="Genomic_DNA"/>
</dbReference>
<keyword evidence="4 8" id="KW-0812">Transmembrane</keyword>
<evidence type="ECO:0000256" key="3">
    <source>
        <dbReference type="ARBA" id="ARBA00022475"/>
    </source>
</evidence>